<dbReference type="Gene3D" id="3.60.15.10">
    <property type="entry name" value="Ribonuclease Z/Hydroxyacylglutathione hydrolase-like"/>
    <property type="match status" value="1"/>
</dbReference>
<name>A0A0G0K220_9BACT</name>
<dbReference type="PANTHER" id="PTHR39189:SF1">
    <property type="entry name" value="UPF0173 METAL-DEPENDENT HYDROLASE YTKL"/>
    <property type="match status" value="1"/>
</dbReference>
<evidence type="ECO:0000313" key="2">
    <source>
        <dbReference type="Proteomes" id="UP000034406"/>
    </source>
</evidence>
<dbReference type="Proteomes" id="UP000034406">
    <property type="component" value="Unassembled WGS sequence"/>
</dbReference>
<proteinExistence type="predicted"/>
<evidence type="ECO:0000313" key="1">
    <source>
        <dbReference type="EMBL" id="KKQ69530.1"/>
    </source>
</evidence>
<sequence>MEIKCIGKNSFSLVGKNESVLINPTDEQLKKYQGKSRIIIFSREDFLKKGINDSRVVIMGPGEYEVGGIEIKGYNSGDNSTIYSILVEGVEIGYLGDIQLALSDKRIDRISGLDVLLAPVEGKELGDGKIVQAWAKKWGANYLIPFGYEKGDGKLEKFLDQLDQESLKPVDGLKINADSLPDGMEVVVLAC</sequence>
<gene>
    <name evidence="1" type="ORF">US90_C0016G0032</name>
</gene>
<dbReference type="PANTHER" id="PTHR39189">
    <property type="entry name" value="UPF0173 METAL-DEPENDENT HYDROLASE YTKL"/>
    <property type="match status" value="1"/>
</dbReference>
<protein>
    <recommendedName>
        <fullName evidence="3">Zn-dependent hydrolase of the beta-lactamase fold-like protein</fullName>
    </recommendedName>
</protein>
<dbReference type="EMBL" id="LBUT01000016">
    <property type="protein sequence ID" value="KKQ69530.1"/>
    <property type="molecule type" value="Genomic_DNA"/>
</dbReference>
<dbReference type="STRING" id="1618490.US90_C0016G0032"/>
<dbReference type="AlphaFoldDB" id="A0A0G0K220"/>
<comment type="caution">
    <text evidence="1">The sequence shown here is derived from an EMBL/GenBank/DDBJ whole genome shotgun (WGS) entry which is preliminary data.</text>
</comment>
<organism evidence="1 2">
    <name type="scientific">Candidatus Shapirobacteria bacterium GW2011_GWE2_38_30</name>
    <dbReference type="NCBI Taxonomy" id="1618490"/>
    <lineage>
        <taxon>Bacteria</taxon>
        <taxon>Candidatus Shapironibacteriota</taxon>
    </lineage>
</organism>
<dbReference type="Pfam" id="PF13483">
    <property type="entry name" value="Lactamase_B_3"/>
    <property type="match status" value="1"/>
</dbReference>
<reference evidence="1 2" key="1">
    <citation type="journal article" date="2015" name="Nature">
        <title>rRNA introns, odd ribosomes, and small enigmatic genomes across a large radiation of phyla.</title>
        <authorList>
            <person name="Brown C.T."/>
            <person name="Hug L.A."/>
            <person name="Thomas B.C."/>
            <person name="Sharon I."/>
            <person name="Castelle C.J."/>
            <person name="Singh A."/>
            <person name="Wilkins M.J."/>
            <person name="Williams K.H."/>
            <person name="Banfield J.F."/>
        </authorList>
    </citation>
    <scope>NUCLEOTIDE SEQUENCE [LARGE SCALE GENOMIC DNA]</scope>
</reference>
<evidence type="ECO:0008006" key="3">
    <source>
        <dbReference type="Google" id="ProtNLM"/>
    </source>
</evidence>
<dbReference type="SUPFAM" id="SSF56281">
    <property type="entry name" value="Metallo-hydrolase/oxidoreductase"/>
    <property type="match status" value="1"/>
</dbReference>
<accession>A0A0G0K220</accession>
<dbReference type="InterPro" id="IPR036866">
    <property type="entry name" value="RibonucZ/Hydroxyglut_hydro"/>
</dbReference>